<dbReference type="Pfam" id="PF00059">
    <property type="entry name" value="Lectin_C"/>
    <property type="match status" value="2"/>
</dbReference>
<dbReference type="InterPro" id="IPR016187">
    <property type="entry name" value="CTDL_fold"/>
</dbReference>
<dbReference type="CDD" id="cd00037">
    <property type="entry name" value="CLECT"/>
    <property type="match status" value="2"/>
</dbReference>
<evidence type="ECO:0000259" key="1">
    <source>
        <dbReference type="PROSITE" id="PS50041"/>
    </source>
</evidence>
<dbReference type="SMART" id="SM00034">
    <property type="entry name" value="CLECT"/>
    <property type="match status" value="2"/>
</dbReference>
<dbReference type="FunCoup" id="K1PCU5">
    <property type="interactions" value="31"/>
</dbReference>
<accession>K1PCU5</accession>
<dbReference type="InterPro" id="IPR016186">
    <property type="entry name" value="C-type_lectin-like/link_sf"/>
</dbReference>
<dbReference type="InterPro" id="IPR001304">
    <property type="entry name" value="C-type_lectin-like"/>
</dbReference>
<name>K1PCU5_MAGGI</name>
<sequence>MGVRETRLSRSHLEAVFLPPLFIQKIYEKMKVLAVFDLETYGTLHAKLVEIETAAENAFLKSHLTSLHTSDNYWIGLTDALVEGKFVWQTTQEDAVFVDWAPLEPNDLAHIEDCGDLHSGYHFKWNDASCSSKFDFICERDYVTSLIEIRREMAQIKTDSYTMRILSTPSAGQSCPGGWYHFGTSCYAFIDAEPLEWTEAMFYCSTLHAKLVEIETAAENAFLKSHLTFSHTNDTYWMGLTDALVEGKFVWQTTQDDVVFVDWAPREPNDMAHKEDCATLEFGYQYRWNDASCSNKYDFICEREIEGNPNVIG</sequence>
<dbReference type="InParanoid" id="K1PCU5"/>
<feature type="domain" description="C-type lectin" evidence="1">
    <location>
        <begin position="48"/>
        <end position="139"/>
    </location>
</feature>
<proteinExistence type="predicted"/>
<dbReference type="Gene3D" id="3.10.100.10">
    <property type="entry name" value="Mannose-Binding Protein A, subunit A"/>
    <property type="match status" value="2"/>
</dbReference>
<dbReference type="AlphaFoldDB" id="K1PCU5"/>
<dbReference type="PROSITE" id="PS00615">
    <property type="entry name" value="C_TYPE_LECTIN_1"/>
    <property type="match status" value="2"/>
</dbReference>
<reference evidence="2" key="1">
    <citation type="journal article" date="2012" name="Nature">
        <title>The oyster genome reveals stress adaptation and complexity of shell formation.</title>
        <authorList>
            <person name="Zhang G."/>
            <person name="Fang X."/>
            <person name="Guo X."/>
            <person name="Li L."/>
            <person name="Luo R."/>
            <person name="Xu F."/>
            <person name="Yang P."/>
            <person name="Zhang L."/>
            <person name="Wang X."/>
            <person name="Qi H."/>
            <person name="Xiong Z."/>
            <person name="Que H."/>
            <person name="Xie Y."/>
            <person name="Holland P.W."/>
            <person name="Paps J."/>
            <person name="Zhu Y."/>
            <person name="Wu F."/>
            <person name="Chen Y."/>
            <person name="Wang J."/>
            <person name="Peng C."/>
            <person name="Meng J."/>
            <person name="Yang L."/>
            <person name="Liu J."/>
            <person name="Wen B."/>
            <person name="Zhang N."/>
            <person name="Huang Z."/>
            <person name="Zhu Q."/>
            <person name="Feng Y."/>
            <person name="Mount A."/>
            <person name="Hedgecock D."/>
            <person name="Xu Z."/>
            <person name="Liu Y."/>
            <person name="Domazet-Loso T."/>
            <person name="Du Y."/>
            <person name="Sun X."/>
            <person name="Zhang S."/>
            <person name="Liu B."/>
            <person name="Cheng P."/>
            <person name="Jiang X."/>
            <person name="Li J."/>
            <person name="Fan D."/>
            <person name="Wang W."/>
            <person name="Fu W."/>
            <person name="Wang T."/>
            <person name="Wang B."/>
            <person name="Zhang J."/>
            <person name="Peng Z."/>
            <person name="Li Y."/>
            <person name="Li N."/>
            <person name="Wang J."/>
            <person name="Chen M."/>
            <person name="He Y."/>
            <person name="Tan F."/>
            <person name="Song X."/>
            <person name="Zheng Q."/>
            <person name="Huang R."/>
            <person name="Yang H."/>
            <person name="Du X."/>
            <person name="Chen L."/>
            <person name="Yang M."/>
            <person name="Gaffney P.M."/>
            <person name="Wang S."/>
            <person name="Luo L."/>
            <person name="She Z."/>
            <person name="Ming Y."/>
            <person name="Huang W."/>
            <person name="Zhang S."/>
            <person name="Huang B."/>
            <person name="Zhang Y."/>
            <person name="Qu T."/>
            <person name="Ni P."/>
            <person name="Miao G."/>
            <person name="Wang J."/>
            <person name="Wang Q."/>
            <person name="Steinberg C.E."/>
            <person name="Wang H."/>
            <person name="Li N."/>
            <person name="Qian L."/>
            <person name="Zhang G."/>
            <person name="Li Y."/>
            <person name="Yang H."/>
            <person name="Liu X."/>
            <person name="Wang J."/>
            <person name="Yin Y."/>
            <person name="Wang J."/>
        </authorList>
    </citation>
    <scope>NUCLEOTIDE SEQUENCE [LARGE SCALE GENOMIC DNA]</scope>
    <source>
        <strain evidence="2">05x7-T-G4-1.051#20</strain>
    </source>
</reference>
<dbReference type="PANTHER" id="PTHR22803">
    <property type="entry name" value="MANNOSE, PHOSPHOLIPASE, LECTIN RECEPTOR RELATED"/>
    <property type="match status" value="1"/>
</dbReference>
<dbReference type="HOGENOM" id="CLU_1078694_0_0_1"/>
<dbReference type="SUPFAM" id="SSF56436">
    <property type="entry name" value="C-type lectin-like"/>
    <property type="match status" value="2"/>
</dbReference>
<dbReference type="PROSITE" id="PS50041">
    <property type="entry name" value="C_TYPE_LECTIN_2"/>
    <property type="match status" value="2"/>
</dbReference>
<organism evidence="2">
    <name type="scientific">Magallana gigas</name>
    <name type="common">Pacific oyster</name>
    <name type="synonym">Crassostrea gigas</name>
    <dbReference type="NCBI Taxonomy" id="29159"/>
    <lineage>
        <taxon>Eukaryota</taxon>
        <taxon>Metazoa</taxon>
        <taxon>Spiralia</taxon>
        <taxon>Lophotrochozoa</taxon>
        <taxon>Mollusca</taxon>
        <taxon>Bivalvia</taxon>
        <taxon>Autobranchia</taxon>
        <taxon>Pteriomorphia</taxon>
        <taxon>Ostreida</taxon>
        <taxon>Ostreoidea</taxon>
        <taxon>Ostreidae</taxon>
        <taxon>Magallana</taxon>
    </lineage>
</organism>
<evidence type="ECO:0000313" key="2">
    <source>
        <dbReference type="EMBL" id="EKC21607.1"/>
    </source>
</evidence>
<keyword evidence="2" id="KW-0675">Receptor</keyword>
<dbReference type="InterPro" id="IPR018378">
    <property type="entry name" value="C-type_lectin_CS"/>
</dbReference>
<gene>
    <name evidence="2" type="ORF">CGI_10003643</name>
</gene>
<dbReference type="EMBL" id="JH816986">
    <property type="protein sequence ID" value="EKC21607.1"/>
    <property type="molecule type" value="Genomic_DNA"/>
</dbReference>
<protein>
    <submittedName>
        <fullName evidence="2">C-type mannose receptor 2</fullName>
    </submittedName>
</protein>
<feature type="domain" description="C-type lectin" evidence="1">
    <location>
        <begin position="182"/>
        <end position="302"/>
    </location>
</feature>
<dbReference type="InterPro" id="IPR050111">
    <property type="entry name" value="C-type_lectin/snaclec_domain"/>
</dbReference>